<dbReference type="InterPro" id="IPR000847">
    <property type="entry name" value="LysR_HTH_N"/>
</dbReference>
<dbReference type="PRINTS" id="PR00039">
    <property type="entry name" value="HTHLYSR"/>
</dbReference>
<dbReference type="RefSeq" id="WP_277271466.1">
    <property type="nucleotide sequence ID" value="NZ_DYXE01000008.1"/>
</dbReference>
<dbReference type="EMBL" id="DYXE01000008">
    <property type="protein sequence ID" value="HJH48778.1"/>
    <property type="molecule type" value="Genomic_DNA"/>
</dbReference>
<dbReference type="PANTHER" id="PTHR30126">
    <property type="entry name" value="HTH-TYPE TRANSCRIPTIONAL REGULATOR"/>
    <property type="match status" value="1"/>
</dbReference>
<dbReference type="Pfam" id="PF03466">
    <property type="entry name" value="LysR_substrate"/>
    <property type="match status" value="1"/>
</dbReference>
<dbReference type="SUPFAM" id="SSF53850">
    <property type="entry name" value="Periplasmic binding protein-like II"/>
    <property type="match status" value="1"/>
</dbReference>
<organism evidence="6 7">
    <name type="scientific">Merdimonas faecis</name>
    <dbReference type="NCBI Taxonomy" id="1653435"/>
    <lineage>
        <taxon>Bacteria</taxon>
        <taxon>Bacillati</taxon>
        <taxon>Bacillota</taxon>
        <taxon>Clostridia</taxon>
        <taxon>Lachnospirales</taxon>
        <taxon>Lachnospiraceae</taxon>
        <taxon>Merdimonas</taxon>
    </lineage>
</organism>
<dbReference type="PROSITE" id="PS50931">
    <property type="entry name" value="HTH_LYSR"/>
    <property type="match status" value="1"/>
</dbReference>
<evidence type="ECO:0000256" key="2">
    <source>
        <dbReference type="ARBA" id="ARBA00023015"/>
    </source>
</evidence>
<dbReference type="CDD" id="cd05466">
    <property type="entry name" value="PBP2_LTTR_substrate"/>
    <property type="match status" value="1"/>
</dbReference>
<dbReference type="Gene3D" id="3.40.190.290">
    <property type="match status" value="1"/>
</dbReference>
<comment type="similarity">
    <text evidence="1">Belongs to the LysR transcriptional regulatory family.</text>
</comment>
<reference evidence="6" key="2">
    <citation type="submission" date="2021-09" db="EMBL/GenBank/DDBJ databases">
        <authorList>
            <person name="Gilroy R."/>
        </authorList>
    </citation>
    <scope>NUCLEOTIDE SEQUENCE</scope>
    <source>
        <strain evidence="6">USAMLcec4-12693</strain>
    </source>
</reference>
<evidence type="ECO:0000256" key="1">
    <source>
        <dbReference type="ARBA" id="ARBA00009437"/>
    </source>
</evidence>
<keyword evidence="4" id="KW-0804">Transcription</keyword>
<evidence type="ECO:0000313" key="7">
    <source>
        <dbReference type="Proteomes" id="UP000813420"/>
    </source>
</evidence>
<proteinExistence type="inferred from homology"/>
<protein>
    <submittedName>
        <fullName evidence="6">LysR family transcriptional regulator</fullName>
    </submittedName>
</protein>
<evidence type="ECO:0000256" key="4">
    <source>
        <dbReference type="ARBA" id="ARBA00023163"/>
    </source>
</evidence>
<accession>A0A9D2VVP5</accession>
<dbReference type="GO" id="GO:0003700">
    <property type="term" value="F:DNA-binding transcription factor activity"/>
    <property type="evidence" value="ECO:0007669"/>
    <property type="project" value="InterPro"/>
</dbReference>
<dbReference type="Pfam" id="PF00126">
    <property type="entry name" value="HTH_1"/>
    <property type="match status" value="1"/>
</dbReference>
<dbReference type="InterPro" id="IPR036388">
    <property type="entry name" value="WH-like_DNA-bd_sf"/>
</dbReference>
<keyword evidence="2" id="KW-0805">Transcription regulation</keyword>
<evidence type="ECO:0000259" key="5">
    <source>
        <dbReference type="PROSITE" id="PS50931"/>
    </source>
</evidence>
<dbReference type="GO" id="GO:0000976">
    <property type="term" value="F:transcription cis-regulatory region binding"/>
    <property type="evidence" value="ECO:0007669"/>
    <property type="project" value="TreeGrafter"/>
</dbReference>
<keyword evidence="3" id="KW-0238">DNA-binding</keyword>
<dbReference type="Proteomes" id="UP000813420">
    <property type="component" value="Unassembled WGS sequence"/>
</dbReference>
<gene>
    <name evidence="6" type="ORF">K8V39_00765</name>
</gene>
<name>A0A9D2VVP5_9FIRM</name>
<comment type="caution">
    <text evidence="6">The sequence shown here is derived from an EMBL/GenBank/DDBJ whole genome shotgun (WGS) entry which is preliminary data.</text>
</comment>
<evidence type="ECO:0000313" key="6">
    <source>
        <dbReference type="EMBL" id="HJH48778.1"/>
    </source>
</evidence>
<dbReference type="SUPFAM" id="SSF46785">
    <property type="entry name" value="Winged helix' DNA-binding domain"/>
    <property type="match status" value="1"/>
</dbReference>
<evidence type="ECO:0000256" key="3">
    <source>
        <dbReference type="ARBA" id="ARBA00023125"/>
    </source>
</evidence>
<dbReference type="AlphaFoldDB" id="A0A9D2VVP5"/>
<dbReference type="PANTHER" id="PTHR30126:SF100">
    <property type="entry name" value="LYSR-FAMILY TRANSCRIPTIONAL REGULATOR"/>
    <property type="match status" value="1"/>
</dbReference>
<dbReference type="Gene3D" id="1.10.10.10">
    <property type="entry name" value="Winged helix-like DNA-binding domain superfamily/Winged helix DNA-binding domain"/>
    <property type="match status" value="1"/>
</dbReference>
<dbReference type="InterPro" id="IPR005119">
    <property type="entry name" value="LysR_subst-bd"/>
</dbReference>
<sequence>MEFRNIITFLKVAELKNFSKAAEKLGYSQSAVTVQIKQLEKELGTRLFERVGKGAVLTESGQDFVFHANEILNTVKQAVDAVRGGEKKQSEREITGVLRVGSVESVSTALLPEILMEFHRICPQVEIVVHTSKRDVLIEEIRGNSLDLFLTLEKKADYPGLVRKILHREEIIFIRPGKPLPGMEKYVSEEEGLLPLEDLVRLPFVLTERGESYRYELERILAERDLRVEAQLEIGNTETIVHMVEAGFGASFLPFFSARHAIEKGTVRQVKTELLPLSMWIQMYYHKNKWITPQMEVFLAVAEKYFQQNVCE</sequence>
<dbReference type="InterPro" id="IPR036390">
    <property type="entry name" value="WH_DNA-bd_sf"/>
</dbReference>
<reference evidence="6" key="1">
    <citation type="journal article" date="2021" name="PeerJ">
        <title>Extensive microbial diversity within the chicken gut microbiome revealed by metagenomics and culture.</title>
        <authorList>
            <person name="Gilroy R."/>
            <person name="Ravi A."/>
            <person name="Getino M."/>
            <person name="Pursley I."/>
            <person name="Horton D.L."/>
            <person name="Alikhan N.F."/>
            <person name="Baker D."/>
            <person name="Gharbi K."/>
            <person name="Hall N."/>
            <person name="Watson M."/>
            <person name="Adriaenssens E.M."/>
            <person name="Foster-Nyarko E."/>
            <person name="Jarju S."/>
            <person name="Secka A."/>
            <person name="Antonio M."/>
            <person name="Oren A."/>
            <person name="Chaudhuri R.R."/>
            <person name="La Ragione R."/>
            <person name="Hildebrand F."/>
            <person name="Pallen M.J."/>
        </authorList>
    </citation>
    <scope>NUCLEOTIDE SEQUENCE</scope>
    <source>
        <strain evidence="6">USAMLcec4-12693</strain>
    </source>
</reference>
<dbReference type="FunFam" id="1.10.10.10:FF:000001">
    <property type="entry name" value="LysR family transcriptional regulator"/>
    <property type="match status" value="1"/>
</dbReference>
<feature type="domain" description="HTH lysR-type" evidence="5">
    <location>
        <begin position="1"/>
        <end position="58"/>
    </location>
</feature>